<proteinExistence type="predicted"/>
<reference evidence="2 3" key="1">
    <citation type="submission" date="2020-10" db="EMBL/GenBank/DDBJ databases">
        <title>Draft genome of Ramlibacter aquaticus LMG 30558.</title>
        <authorList>
            <person name="Props R."/>
        </authorList>
    </citation>
    <scope>NUCLEOTIDE SEQUENCE [LARGE SCALE GENOMIC DNA]</scope>
    <source>
        <strain evidence="2 3">LMG 30558</strain>
    </source>
</reference>
<protein>
    <submittedName>
        <fullName evidence="2">DUF3429 domain-containing protein</fullName>
    </submittedName>
</protein>
<dbReference type="InterPro" id="IPR021836">
    <property type="entry name" value="DUF3429"/>
</dbReference>
<accession>A0ABR9SHX6</accession>
<evidence type="ECO:0000313" key="2">
    <source>
        <dbReference type="EMBL" id="MBE7941774.1"/>
    </source>
</evidence>
<evidence type="ECO:0000313" key="3">
    <source>
        <dbReference type="Proteomes" id="UP000715965"/>
    </source>
</evidence>
<feature type="transmembrane region" description="Helical" evidence="1">
    <location>
        <begin position="48"/>
        <end position="70"/>
    </location>
</feature>
<feature type="transmembrane region" description="Helical" evidence="1">
    <location>
        <begin position="90"/>
        <end position="113"/>
    </location>
</feature>
<dbReference type="Proteomes" id="UP000715965">
    <property type="component" value="Unassembled WGS sequence"/>
</dbReference>
<sequence length="155" mass="16190">MNDLGPPSTPVLPHSVAWLGYGGLLPFVGLALALLADPGHGLLWQQALLAYGAVILSFVGALHWAFAMLLPGLTPAQAQGRYVWSVVPALLAWPAVLLPPGAAVPLLVAGFVAHYLQDRALAARAALPGWYLPLRLRLTSVASLALLAALLAPSR</sequence>
<gene>
    <name evidence="2" type="ORF">IM725_14425</name>
</gene>
<dbReference type="PANTHER" id="PTHR15887">
    <property type="entry name" value="TRANSMEMBRANE PROTEIN 69"/>
    <property type="match status" value="1"/>
</dbReference>
<evidence type="ECO:0000256" key="1">
    <source>
        <dbReference type="SAM" id="Phobius"/>
    </source>
</evidence>
<keyword evidence="3" id="KW-1185">Reference proteome</keyword>
<keyword evidence="1" id="KW-0472">Membrane</keyword>
<keyword evidence="1" id="KW-1133">Transmembrane helix</keyword>
<comment type="caution">
    <text evidence="2">The sequence shown here is derived from an EMBL/GenBank/DDBJ whole genome shotgun (WGS) entry which is preliminary data.</text>
</comment>
<feature type="transmembrane region" description="Helical" evidence="1">
    <location>
        <begin position="16"/>
        <end position="36"/>
    </location>
</feature>
<name>A0ABR9SHX6_9BURK</name>
<dbReference type="PANTHER" id="PTHR15887:SF1">
    <property type="entry name" value="TRANSMEMBRANE PROTEIN 69"/>
    <property type="match status" value="1"/>
</dbReference>
<dbReference type="EMBL" id="JADDOJ010000063">
    <property type="protein sequence ID" value="MBE7941774.1"/>
    <property type="molecule type" value="Genomic_DNA"/>
</dbReference>
<organism evidence="2 3">
    <name type="scientific">Ramlibacter aquaticus</name>
    <dbReference type="NCBI Taxonomy" id="2780094"/>
    <lineage>
        <taxon>Bacteria</taxon>
        <taxon>Pseudomonadati</taxon>
        <taxon>Pseudomonadota</taxon>
        <taxon>Betaproteobacteria</taxon>
        <taxon>Burkholderiales</taxon>
        <taxon>Comamonadaceae</taxon>
        <taxon>Ramlibacter</taxon>
    </lineage>
</organism>
<dbReference type="RefSeq" id="WP_193781336.1">
    <property type="nucleotide sequence ID" value="NZ_JADDOJ010000063.1"/>
</dbReference>
<keyword evidence="1" id="KW-0812">Transmembrane</keyword>
<dbReference type="Pfam" id="PF11911">
    <property type="entry name" value="DUF3429"/>
    <property type="match status" value="1"/>
</dbReference>